<dbReference type="EMBL" id="CAJNNW010032493">
    <property type="protein sequence ID" value="CAE8713441.1"/>
    <property type="molecule type" value="Genomic_DNA"/>
</dbReference>
<gene>
    <name evidence="6" type="ORF">PGLA1383_LOCUS6300</name>
    <name evidence="7" type="ORF">PGLA2088_LOCUS37539</name>
</gene>
<dbReference type="InterPro" id="IPR012677">
    <property type="entry name" value="Nucleotide-bd_a/b_plait_sf"/>
</dbReference>
<feature type="compositionally biased region" description="Low complexity" evidence="4">
    <location>
        <begin position="196"/>
        <end position="205"/>
    </location>
</feature>
<evidence type="ECO:0000256" key="3">
    <source>
        <dbReference type="PROSITE-ProRule" id="PRU00176"/>
    </source>
</evidence>
<dbReference type="CDD" id="cd00590">
    <property type="entry name" value="RRM_SF"/>
    <property type="match status" value="1"/>
</dbReference>
<feature type="domain" description="RRM" evidence="5">
    <location>
        <begin position="50"/>
        <end position="127"/>
    </location>
</feature>
<dbReference type="GO" id="GO:0003723">
    <property type="term" value="F:RNA binding"/>
    <property type="evidence" value="ECO:0007669"/>
    <property type="project" value="UniProtKB-UniRule"/>
</dbReference>
<dbReference type="Proteomes" id="UP000626109">
    <property type="component" value="Unassembled WGS sequence"/>
</dbReference>
<dbReference type="Gene3D" id="3.30.70.330">
    <property type="match status" value="1"/>
</dbReference>
<evidence type="ECO:0000313" key="7">
    <source>
        <dbReference type="EMBL" id="CAE8713441.1"/>
    </source>
</evidence>
<evidence type="ECO:0000313" key="8">
    <source>
        <dbReference type="Proteomes" id="UP000654075"/>
    </source>
</evidence>
<dbReference type="GO" id="GO:0000785">
    <property type="term" value="C:chromatin"/>
    <property type="evidence" value="ECO:0007669"/>
    <property type="project" value="TreeGrafter"/>
</dbReference>
<dbReference type="SMART" id="SM00360">
    <property type="entry name" value="RRM"/>
    <property type="match status" value="1"/>
</dbReference>
<dbReference type="PANTHER" id="PTHR48033">
    <property type="entry name" value="RNA-BINDING (RRM/RBD/RNP MOTIFS) FAMILY PROTEIN"/>
    <property type="match status" value="1"/>
</dbReference>
<feature type="region of interest" description="Disordered" evidence="4">
    <location>
        <begin position="268"/>
        <end position="306"/>
    </location>
</feature>
<evidence type="ECO:0000313" key="6">
    <source>
        <dbReference type="EMBL" id="CAE8587463.1"/>
    </source>
</evidence>
<comment type="caution">
    <text evidence="6">The sequence shown here is derived from an EMBL/GenBank/DDBJ whole genome shotgun (WGS) entry which is preliminary data.</text>
</comment>
<evidence type="ECO:0000256" key="1">
    <source>
        <dbReference type="ARBA" id="ARBA00004123"/>
    </source>
</evidence>
<protein>
    <recommendedName>
        <fullName evidence="5">RRM domain-containing protein</fullName>
    </recommendedName>
</protein>
<keyword evidence="2" id="KW-0539">Nucleus</keyword>
<accession>A0A813DFQ2</accession>
<dbReference type="Proteomes" id="UP000654075">
    <property type="component" value="Unassembled WGS sequence"/>
</dbReference>
<feature type="compositionally biased region" description="Low complexity" evidence="4">
    <location>
        <begin position="179"/>
        <end position="188"/>
    </location>
</feature>
<keyword evidence="3" id="KW-0694">RNA-binding</keyword>
<dbReference type="GO" id="GO:0010468">
    <property type="term" value="P:regulation of gene expression"/>
    <property type="evidence" value="ECO:0007669"/>
    <property type="project" value="TreeGrafter"/>
</dbReference>
<feature type="compositionally biased region" description="Polar residues" evidence="4">
    <location>
        <begin position="285"/>
        <end position="306"/>
    </location>
</feature>
<dbReference type="PROSITE" id="PS50102">
    <property type="entry name" value="RRM"/>
    <property type="match status" value="1"/>
</dbReference>
<dbReference type="EMBL" id="CAJNNV010002602">
    <property type="protein sequence ID" value="CAE8587463.1"/>
    <property type="molecule type" value="Genomic_DNA"/>
</dbReference>
<dbReference type="InterPro" id="IPR000504">
    <property type="entry name" value="RRM_dom"/>
</dbReference>
<dbReference type="InterPro" id="IPR035979">
    <property type="entry name" value="RBD_domain_sf"/>
</dbReference>
<feature type="region of interest" description="Disordered" evidence="4">
    <location>
        <begin position="26"/>
        <end position="47"/>
    </location>
</feature>
<reference evidence="6" key="1">
    <citation type="submission" date="2021-02" db="EMBL/GenBank/DDBJ databases">
        <authorList>
            <person name="Dougan E. K."/>
            <person name="Rhodes N."/>
            <person name="Thang M."/>
            <person name="Chan C."/>
        </authorList>
    </citation>
    <scope>NUCLEOTIDE SEQUENCE</scope>
</reference>
<feature type="compositionally biased region" description="Polar residues" evidence="4">
    <location>
        <begin position="146"/>
        <end position="155"/>
    </location>
</feature>
<proteinExistence type="predicted"/>
<dbReference type="PANTHER" id="PTHR48033:SF10">
    <property type="entry name" value="RNA-BINDING PROTEIN SQUID"/>
    <property type="match status" value="1"/>
</dbReference>
<dbReference type="AlphaFoldDB" id="A0A813DFQ2"/>
<dbReference type="GO" id="GO:0005654">
    <property type="term" value="C:nucleoplasm"/>
    <property type="evidence" value="ECO:0007669"/>
    <property type="project" value="TreeGrafter"/>
</dbReference>
<dbReference type="Pfam" id="PF00076">
    <property type="entry name" value="RRM_1"/>
    <property type="match status" value="1"/>
</dbReference>
<evidence type="ECO:0000256" key="2">
    <source>
        <dbReference type="ARBA" id="ARBA00023242"/>
    </source>
</evidence>
<dbReference type="SUPFAM" id="SSF54928">
    <property type="entry name" value="RNA-binding domain, RBD"/>
    <property type="match status" value="1"/>
</dbReference>
<dbReference type="OrthoDB" id="1875751at2759"/>
<evidence type="ECO:0000259" key="5">
    <source>
        <dbReference type="PROSITE" id="PS50102"/>
    </source>
</evidence>
<keyword evidence="8" id="KW-1185">Reference proteome</keyword>
<sequence>MQGQLLQQQALMQRQLLMQGQLGCGPAASLGQNRKPTPVQPDKRDKDQDRIIFVGGLRKSTIEDKVMAHFAKYGQVENVDIKRLPDGSSRGFAFVKFVDKESVEKAMAAHSSHMIDNKWVDVKPQVSIEQSRSARDGPGGNPRFPSATSTSSSNRGAPEAEAPENQQDYEEKWSEKYLQASAAMQGQAQGEGQGGDASDAASASEPQVSADSANPMGMMTAMMNMAGMMNMMGMMGGMNPMMGGMNPMMGGCQPMMGGCGFQPMGAQGCGGLDQGGCDQGAPMSGDQQGAQRSMPQRSTQQRSAPY</sequence>
<feature type="region of interest" description="Disordered" evidence="4">
    <location>
        <begin position="126"/>
        <end position="215"/>
    </location>
</feature>
<organism evidence="6 8">
    <name type="scientific">Polarella glacialis</name>
    <name type="common">Dinoflagellate</name>
    <dbReference type="NCBI Taxonomy" id="89957"/>
    <lineage>
        <taxon>Eukaryota</taxon>
        <taxon>Sar</taxon>
        <taxon>Alveolata</taxon>
        <taxon>Dinophyceae</taxon>
        <taxon>Suessiales</taxon>
        <taxon>Suessiaceae</taxon>
        <taxon>Polarella</taxon>
    </lineage>
</organism>
<feature type="compositionally biased region" description="Gly residues" evidence="4">
    <location>
        <begin position="268"/>
        <end position="278"/>
    </location>
</feature>
<name>A0A813DFQ2_POLGL</name>
<evidence type="ECO:0000256" key="4">
    <source>
        <dbReference type="SAM" id="MobiDB-lite"/>
    </source>
</evidence>
<comment type="subcellular location">
    <subcellularLocation>
        <location evidence="1">Nucleus</location>
    </subcellularLocation>
</comment>